<reference evidence="9 10" key="1">
    <citation type="journal article" date="2013" name="Science">
        <title>Genomic diversity and evolution of the head crest in the rock pigeon.</title>
        <authorList>
            <person name="Shapiro M.D."/>
            <person name="Kronenberg Z."/>
            <person name="Li C."/>
            <person name="Domyan E.T."/>
            <person name="Pan H."/>
            <person name="Campbell M."/>
            <person name="Tan H."/>
            <person name="Huff C.D."/>
            <person name="Hu H."/>
            <person name="Vickrey A.I."/>
            <person name="Nielsen S.C."/>
            <person name="Stringham S.A."/>
            <person name="Hu H."/>
            <person name="Willerslev E."/>
            <person name="Gilbert M.T."/>
            <person name="Yandell M."/>
            <person name="Zhang G."/>
            <person name="Wang J."/>
        </authorList>
    </citation>
    <scope>NUCLEOTIDE SEQUENCE [LARGE SCALE GENOMIC DNA]</scope>
    <source>
        <tissue evidence="9">Blood</tissue>
    </source>
</reference>
<gene>
    <name evidence="9" type="primary">IRX6</name>
    <name evidence="9" type="ORF">A306_00010135</name>
</gene>
<dbReference type="InParanoid" id="A0A2I0M2F8"/>
<dbReference type="Gene3D" id="1.10.10.60">
    <property type="entry name" value="Homeodomain-like"/>
    <property type="match status" value="1"/>
</dbReference>
<dbReference type="PROSITE" id="PS00027">
    <property type="entry name" value="HOMEOBOX_1"/>
    <property type="match status" value="1"/>
</dbReference>
<keyword evidence="5 6" id="KW-0539">Nucleus</keyword>
<feature type="domain" description="Homeobox" evidence="8">
    <location>
        <begin position="72"/>
        <end position="135"/>
    </location>
</feature>
<dbReference type="PROSITE" id="PS50071">
    <property type="entry name" value="HOMEOBOX_2"/>
    <property type="match status" value="1"/>
</dbReference>
<dbReference type="SUPFAM" id="SSF46689">
    <property type="entry name" value="Homeodomain-like"/>
    <property type="match status" value="1"/>
</dbReference>
<protein>
    <submittedName>
        <fullName evidence="9">Iroquois homeobox 6</fullName>
    </submittedName>
</protein>
<evidence type="ECO:0000313" key="9">
    <source>
        <dbReference type="EMBL" id="PKK23859.1"/>
    </source>
</evidence>
<dbReference type="GO" id="GO:0030182">
    <property type="term" value="P:neuron differentiation"/>
    <property type="evidence" value="ECO:0007669"/>
    <property type="project" value="TreeGrafter"/>
</dbReference>
<evidence type="ECO:0000256" key="6">
    <source>
        <dbReference type="PROSITE-ProRule" id="PRU00108"/>
    </source>
</evidence>
<dbReference type="PANTHER" id="PTHR11211:SF47">
    <property type="entry name" value="IROQUOIS HOMEOBOX PROTEIN 6A"/>
    <property type="match status" value="1"/>
</dbReference>
<dbReference type="InterPro" id="IPR009057">
    <property type="entry name" value="Homeodomain-like_sf"/>
</dbReference>
<comment type="similarity">
    <text evidence="2">Belongs to the TALE/IRO homeobox family.</text>
</comment>
<accession>A0A2I0M2F8</accession>
<comment type="subcellular location">
    <subcellularLocation>
        <location evidence="1 6">Nucleus</location>
    </subcellularLocation>
</comment>
<keyword evidence="4 6" id="KW-0371">Homeobox</keyword>
<comment type="caution">
    <text evidence="9">The sequence shown here is derived from an EMBL/GenBank/DDBJ whole genome shotgun (WGS) entry which is preliminary data.</text>
</comment>
<keyword evidence="3 6" id="KW-0238">DNA-binding</keyword>
<dbReference type="Pfam" id="PF05920">
    <property type="entry name" value="Homeobox_KN"/>
    <property type="match status" value="1"/>
</dbReference>
<evidence type="ECO:0000256" key="1">
    <source>
        <dbReference type="ARBA" id="ARBA00004123"/>
    </source>
</evidence>
<dbReference type="InterPro" id="IPR001356">
    <property type="entry name" value="HD"/>
</dbReference>
<sequence>MYGAPYAAGQGYGNYLPYSAEPAALYTALSPQYEIKDGAGTLHSGIAQPAAYYSYDHSLGQYQYDRYGTVDFSGSARRKNATRETTSTLKTWLYEHRKNPYPTKGEKIMLAIITKMTLTQVSTWFANARRRLKKENKMTWSPKNKAGEERKEETPREEEEYGRESEGREQKSCKEDKEMRFSDLDDLEEEEEEEAGKPEKDRSSSLQQAPSLGRKKEGTGMMIQEKLQTRICAKENESRGNPGNQAEAKGLVTLDLGQSHGHLPCSPGKLLHHLSFRFSSALEVLNETL</sequence>
<dbReference type="STRING" id="8932.A0A2I0M2F8"/>
<evidence type="ECO:0000256" key="3">
    <source>
        <dbReference type="ARBA" id="ARBA00023125"/>
    </source>
</evidence>
<dbReference type="GO" id="GO:0000978">
    <property type="term" value="F:RNA polymerase II cis-regulatory region sequence-specific DNA binding"/>
    <property type="evidence" value="ECO:0007669"/>
    <property type="project" value="TreeGrafter"/>
</dbReference>
<feature type="region of interest" description="Disordered" evidence="7">
    <location>
        <begin position="136"/>
        <end position="220"/>
    </location>
</feature>
<dbReference type="GO" id="GO:0005634">
    <property type="term" value="C:nucleus"/>
    <property type="evidence" value="ECO:0007669"/>
    <property type="project" value="UniProtKB-SubCell"/>
</dbReference>
<feature type="compositionally biased region" description="Basic and acidic residues" evidence="7">
    <location>
        <begin position="145"/>
        <end position="154"/>
    </location>
</feature>
<evidence type="ECO:0000259" key="8">
    <source>
        <dbReference type="PROSITE" id="PS50071"/>
    </source>
</evidence>
<feature type="compositionally biased region" description="Acidic residues" evidence="7">
    <location>
        <begin position="184"/>
        <end position="194"/>
    </location>
</feature>
<dbReference type="PANTHER" id="PTHR11211">
    <property type="entry name" value="IROQUOIS-CLASS HOMEODOMAIN PROTEIN IRX"/>
    <property type="match status" value="1"/>
</dbReference>
<dbReference type="SMART" id="SM00389">
    <property type="entry name" value="HOX"/>
    <property type="match status" value="1"/>
</dbReference>
<evidence type="ECO:0000313" key="10">
    <source>
        <dbReference type="Proteomes" id="UP000053872"/>
    </source>
</evidence>
<name>A0A2I0M2F8_COLLI</name>
<dbReference type="InterPro" id="IPR008422">
    <property type="entry name" value="KN_HD"/>
</dbReference>
<proteinExistence type="inferred from homology"/>
<dbReference type="EMBL" id="AKCR02000046">
    <property type="protein sequence ID" value="PKK23859.1"/>
    <property type="molecule type" value="Genomic_DNA"/>
</dbReference>
<dbReference type="CDD" id="cd00086">
    <property type="entry name" value="homeodomain"/>
    <property type="match status" value="1"/>
</dbReference>
<dbReference type="AlphaFoldDB" id="A0A2I0M2F8"/>
<evidence type="ECO:0000256" key="5">
    <source>
        <dbReference type="ARBA" id="ARBA00023242"/>
    </source>
</evidence>
<dbReference type="GO" id="GO:0000981">
    <property type="term" value="F:DNA-binding transcription factor activity, RNA polymerase II-specific"/>
    <property type="evidence" value="ECO:0007669"/>
    <property type="project" value="InterPro"/>
</dbReference>
<feature type="DNA-binding region" description="Homeobox" evidence="6">
    <location>
        <begin position="74"/>
        <end position="136"/>
    </location>
</feature>
<dbReference type="FunFam" id="1.10.10.60:FF:000003">
    <property type="entry name" value="Iroquois-class homeobox protein IRX"/>
    <property type="match status" value="1"/>
</dbReference>
<dbReference type="InterPro" id="IPR017970">
    <property type="entry name" value="Homeobox_CS"/>
</dbReference>
<dbReference type="Proteomes" id="UP000053872">
    <property type="component" value="Unassembled WGS sequence"/>
</dbReference>
<dbReference type="GO" id="GO:0048468">
    <property type="term" value="P:cell development"/>
    <property type="evidence" value="ECO:0007669"/>
    <property type="project" value="TreeGrafter"/>
</dbReference>
<evidence type="ECO:0000256" key="4">
    <source>
        <dbReference type="ARBA" id="ARBA00023155"/>
    </source>
</evidence>
<evidence type="ECO:0000256" key="7">
    <source>
        <dbReference type="SAM" id="MobiDB-lite"/>
    </source>
</evidence>
<organism evidence="9 10">
    <name type="scientific">Columba livia</name>
    <name type="common">Rock dove</name>
    <dbReference type="NCBI Taxonomy" id="8932"/>
    <lineage>
        <taxon>Eukaryota</taxon>
        <taxon>Metazoa</taxon>
        <taxon>Chordata</taxon>
        <taxon>Craniata</taxon>
        <taxon>Vertebrata</taxon>
        <taxon>Euteleostomi</taxon>
        <taxon>Archelosauria</taxon>
        <taxon>Archosauria</taxon>
        <taxon>Dinosauria</taxon>
        <taxon>Saurischia</taxon>
        <taxon>Theropoda</taxon>
        <taxon>Coelurosauria</taxon>
        <taxon>Aves</taxon>
        <taxon>Neognathae</taxon>
        <taxon>Neoaves</taxon>
        <taxon>Columbimorphae</taxon>
        <taxon>Columbiformes</taxon>
        <taxon>Columbidae</taxon>
        <taxon>Columba</taxon>
    </lineage>
</organism>
<feature type="compositionally biased region" description="Basic and acidic residues" evidence="7">
    <location>
        <begin position="162"/>
        <end position="183"/>
    </location>
</feature>
<keyword evidence="10" id="KW-1185">Reference proteome</keyword>
<evidence type="ECO:0000256" key="2">
    <source>
        <dbReference type="ARBA" id="ARBA00008446"/>
    </source>
</evidence>